<evidence type="ECO:0000313" key="2">
    <source>
        <dbReference type="Proteomes" id="UP001187192"/>
    </source>
</evidence>
<evidence type="ECO:0000313" key="1">
    <source>
        <dbReference type="EMBL" id="GMN45207.1"/>
    </source>
</evidence>
<comment type="caution">
    <text evidence="1">The sequence shown here is derived from an EMBL/GenBank/DDBJ whole genome shotgun (WGS) entry which is preliminary data.</text>
</comment>
<name>A0AA88D851_FICCA</name>
<accession>A0AA88D851</accession>
<sequence length="319" mass="35946">MGDNLLRYPELDQAVIGHSRQEQGQDDVRTSKHDGKQACMCRADPRQVGLDYGLSWKWFGRPNHSIVARPMFIEEVMELVELTSLRGALIGLAGVDGLSTEQRKRLTIAFELVANPSIIFMDEPTSGRDARAAAIVTRTMRNTAIDGVPKIRDGYNPATWMLEITSPAHEEALSVNFTDIYKKPELFERNKALIKELSTPPPNSEDLYFPTRRKQQDLFNAIGSIHSAILFIGVQNGSSVQPVVAIERTVFYRERAAGIEFLYGGDGTIGVAQWHGPCTDYLLLDSETLRRYRRPARQLEILFRTTSDLDVTSWKLLHL</sequence>
<keyword evidence="2" id="KW-1185">Reference proteome</keyword>
<dbReference type="SUPFAM" id="SSF52540">
    <property type="entry name" value="P-loop containing nucleoside triphosphate hydrolases"/>
    <property type="match status" value="1"/>
</dbReference>
<dbReference type="PANTHER" id="PTHR48040">
    <property type="entry name" value="PLEIOTROPIC DRUG RESISTANCE PROTEIN 1-LIKE ISOFORM X1"/>
    <property type="match status" value="1"/>
</dbReference>
<evidence type="ECO:0008006" key="3">
    <source>
        <dbReference type="Google" id="ProtNLM"/>
    </source>
</evidence>
<proteinExistence type="predicted"/>
<dbReference type="AlphaFoldDB" id="A0AA88D851"/>
<dbReference type="PANTHER" id="PTHR48040:SF20">
    <property type="entry name" value="PLEIOTROPIC DRUG RESISTANCE PROTEIN 1"/>
    <property type="match status" value="1"/>
</dbReference>
<dbReference type="InterPro" id="IPR027417">
    <property type="entry name" value="P-loop_NTPase"/>
</dbReference>
<dbReference type="EMBL" id="BTGU01000020">
    <property type="protein sequence ID" value="GMN45207.1"/>
    <property type="molecule type" value="Genomic_DNA"/>
</dbReference>
<gene>
    <name evidence="1" type="ORF">TIFTF001_014402</name>
</gene>
<dbReference type="Gene3D" id="3.40.50.300">
    <property type="entry name" value="P-loop containing nucleotide triphosphate hydrolases"/>
    <property type="match status" value="1"/>
</dbReference>
<protein>
    <recommendedName>
        <fullName evidence="3">ABC transporter domain-containing protein</fullName>
    </recommendedName>
</protein>
<organism evidence="1 2">
    <name type="scientific">Ficus carica</name>
    <name type="common">Common fig</name>
    <dbReference type="NCBI Taxonomy" id="3494"/>
    <lineage>
        <taxon>Eukaryota</taxon>
        <taxon>Viridiplantae</taxon>
        <taxon>Streptophyta</taxon>
        <taxon>Embryophyta</taxon>
        <taxon>Tracheophyta</taxon>
        <taxon>Spermatophyta</taxon>
        <taxon>Magnoliopsida</taxon>
        <taxon>eudicotyledons</taxon>
        <taxon>Gunneridae</taxon>
        <taxon>Pentapetalae</taxon>
        <taxon>rosids</taxon>
        <taxon>fabids</taxon>
        <taxon>Rosales</taxon>
        <taxon>Moraceae</taxon>
        <taxon>Ficeae</taxon>
        <taxon>Ficus</taxon>
    </lineage>
</organism>
<dbReference type="Proteomes" id="UP001187192">
    <property type="component" value="Unassembled WGS sequence"/>
</dbReference>
<reference evidence="1" key="1">
    <citation type="submission" date="2023-07" db="EMBL/GenBank/DDBJ databases">
        <title>draft genome sequence of fig (Ficus carica).</title>
        <authorList>
            <person name="Takahashi T."/>
            <person name="Nishimura K."/>
        </authorList>
    </citation>
    <scope>NUCLEOTIDE SEQUENCE</scope>
</reference>